<feature type="region of interest" description="Disordered" evidence="1">
    <location>
        <begin position="515"/>
        <end position="544"/>
    </location>
</feature>
<reference evidence="4" key="1">
    <citation type="journal article" date="2006" name="PLoS Biol.">
        <title>Macronuclear genome sequence of the ciliate Tetrahymena thermophila, a model eukaryote.</title>
        <authorList>
            <person name="Eisen J.A."/>
            <person name="Coyne R.S."/>
            <person name="Wu M."/>
            <person name="Wu D."/>
            <person name="Thiagarajan M."/>
            <person name="Wortman J.R."/>
            <person name="Badger J.H."/>
            <person name="Ren Q."/>
            <person name="Amedeo P."/>
            <person name="Jones K.M."/>
            <person name="Tallon L.J."/>
            <person name="Delcher A.L."/>
            <person name="Salzberg S.L."/>
            <person name="Silva J.C."/>
            <person name="Haas B.J."/>
            <person name="Majoros W.H."/>
            <person name="Farzad M."/>
            <person name="Carlton J.M."/>
            <person name="Smith R.K. Jr."/>
            <person name="Garg J."/>
            <person name="Pearlman R.E."/>
            <person name="Karrer K.M."/>
            <person name="Sun L."/>
            <person name="Manning G."/>
            <person name="Elde N.C."/>
            <person name="Turkewitz A.P."/>
            <person name="Asai D.J."/>
            <person name="Wilkes D.E."/>
            <person name="Wang Y."/>
            <person name="Cai H."/>
            <person name="Collins K."/>
            <person name="Stewart B.A."/>
            <person name="Lee S.R."/>
            <person name="Wilamowska K."/>
            <person name="Weinberg Z."/>
            <person name="Ruzzo W.L."/>
            <person name="Wloga D."/>
            <person name="Gaertig J."/>
            <person name="Frankel J."/>
            <person name="Tsao C.-C."/>
            <person name="Gorovsky M.A."/>
            <person name="Keeling P.J."/>
            <person name="Waller R.F."/>
            <person name="Patron N.J."/>
            <person name="Cherry J.M."/>
            <person name="Stover N.A."/>
            <person name="Krieger C.J."/>
            <person name="del Toro C."/>
            <person name="Ryder H.F."/>
            <person name="Williamson S.C."/>
            <person name="Barbeau R.A."/>
            <person name="Hamilton E.P."/>
            <person name="Orias E."/>
        </authorList>
    </citation>
    <scope>NUCLEOTIDE SEQUENCE [LARGE SCALE GENOMIC DNA]</scope>
    <source>
        <strain evidence="4">SB210</strain>
    </source>
</reference>
<dbReference type="GeneID" id="7828744"/>
<evidence type="ECO:0000256" key="1">
    <source>
        <dbReference type="SAM" id="MobiDB-lite"/>
    </source>
</evidence>
<evidence type="ECO:0000256" key="2">
    <source>
        <dbReference type="SAM" id="Phobius"/>
    </source>
</evidence>
<organism evidence="3 4">
    <name type="scientific">Tetrahymena thermophila (strain SB210)</name>
    <dbReference type="NCBI Taxonomy" id="312017"/>
    <lineage>
        <taxon>Eukaryota</taxon>
        <taxon>Sar</taxon>
        <taxon>Alveolata</taxon>
        <taxon>Ciliophora</taxon>
        <taxon>Intramacronucleata</taxon>
        <taxon>Oligohymenophorea</taxon>
        <taxon>Hymenostomatida</taxon>
        <taxon>Tetrahymenina</taxon>
        <taxon>Tetrahymenidae</taxon>
        <taxon>Tetrahymena</taxon>
    </lineage>
</organism>
<proteinExistence type="predicted"/>
<feature type="region of interest" description="Disordered" evidence="1">
    <location>
        <begin position="602"/>
        <end position="622"/>
    </location>
</feature>
<protein>
    <submittedName>
        <fullName evidence="3">Transmembrane protein, putative</fullName>
    </submittedName>
</protein>
<sequence length="663" mass="75048">MQFITQLFSEGKDILSNFDKFASSYQAPKRTKKGAVVSLLIHAFSFGYFGFLAYQYGSNQIEPSVAYLQTMNFNKHTFNLTQDLFAFQYFSGTDGSLDAIQQANNLVYLIFEVHYYDHKTSQKINIPLKYCQNSDPNLAIYYCPDFSQAKDSNGQNLQLVTLRQPQTELILTAKRCSGLPNCALSTDIDNLISQFSYFDIILFANQYNHISNQFETIYDQETYYLDVSLGIFSKIKIVNAITNVYSGLFASTKTNSNSAAYEFKRSDQYNSNQLLTLENNQNSLLFLSFDLDAFSVKLDIQYSTLMALVPVAISLGEIAFSILKAILPNFSKNALTKDLMTANLKGSFAKTAQQLLQKNLNKEQKQEKDDGKSKQQKGKQKGEKEDDSDGKGKKEDTDEGSQQKTITSPEDLIKQAELYQDQAKNIYSLVTKSVGGDWESIIALFKMIAPCLKKKVTGEVQKQKEKIQALQKKSSPEQDLNSSVEDILFLKKAIRLLLTKEQYAAVHFCGSDCQDDQKDEKQDTKKKSQISPQPLLPINDKNEKKNHLEAIDTIEKDQKEMMNSFKSYIKSTSYDQEQSVYLTDLDKRILNSLIFDFSPNGNNNALNGDKQEKKTGNSSPLISNYMKDQMQKYAPDLISHIPGISEITDLLKDEINEVKGSNK</sequence>
<keyword evidence="2" id="KW-1133">Transmembrane helix</keyword>
<evidence type="ECO:0000313" key="4">
    <source>
        <dbReference type="Proteomes" id="UP000009168"/>
    </source>
</evidence>
<feature type="compositionally biased region" description="Basic and acidic residues" evidence="1">
    <location>
        <begin position="360"/>
        <end position="373"/>
    </location>
</feature>
<feature type="transmembrane region" description="Helical" evidence="2">
    <location>
        <begin position="34"/>
        <end position="54"/>
    </location>
</feature>
<evidence type="ECO:0000313" key="3">
    <source>
        <dbReference type="EMBL" id="EAR88252.1"/>
    </source>
</evidence>
<gene>
    <name evidence="3" type="ORF">TTHERM_00024110</name>
</gene>
<keyword evidence="2" id="KW-0472">Membrane</keyword>
<feature type="compositionally biased region" description="Basic and acidic residues" evidence="1">
    <location>
        <begin position="515"/>
        <end position="526"/>
    </location>
</feature>
<dbReference type="InParanoid" id="Q22R70"/>
<dbReference type="KEGG" id="tet:TTHERM_00024110"/>
<feature type="compositionally biased region" description="Basic and acidic residues" evidence="1">
    <location>
        <begin position="380"/>
        <end position="396"/>
    </location>
</feature>
<dbReference type="HOGENOM" id="CLU_414216_0_0_1"/>
<feature type="region of interest" description="Disordered" evidence="1">
    <location>
        <begin position="360"/>
        <end position="407"/>
    </location>
</feature>
<keyword evidence="4" id="KW-1185">Reference proteome</keyword>
<keyword evidence="2 3" id="KW-0812">Transmembrane</keyword>
<dbReference type="EMBL" id="GG662845">
    <property type="protein sequence ID" value="EAR88252.1"/>
    <property type="molecule type" value="Genomic_DNA"/>
</dbReference>
<dbReference type="Proteomes" id="UP000009168">
    <property type="component" value="Unassembled WGS sequence"/>
</dbReference>
<dbReference type="RefSeq" id="XP_001008497.1">
    <property type="nucleotide sequence ID" value="XM_001008497.1"/>
</dbReference>
<accession>Q22R70</accession>
<dbReference type="AlphaFoldDB" id="Q22R70"/>
<name>Q22R70_TETTS</name>